<accession>A0A810L556</accession>
<proteinExistence type="predicted"/>
<dbReference type="AlphaFoldDB" id="A0A810L556"/>
<dbReference type="OrthoDB" id="5243770at2"/>
<reference evidence="2" key="1">
    <citation type="submission" date="2020-08" db="EMBL/GenBank/DDBJ databases">
        <title>Whole genome shotgun sequence of Actinocatenispora sera NBRC 101916.</title>
        <authorList>
            <person name="Komaki H."/>
            <person name="Tamura T."/>
        </authorList>
    </citation>
    <scope>NUCLEOTIDE SEQUENCE</scope>
    <source>
        <strain evidence="2">NBRC 101916</strain>
    </source>
</reference>
<dbReference type="KEGG" id="aser:Asera_35790"/>
<dbReference type="SMART" id="SM00422">
    <property type="entry name" value="HTH_MERR"/>
    <property type="match status" value="1"/>
</dbReference>
<dbReference type="RefSeq" id="WP_035297637.1">
    <property type="nucleotide sequence ID" value="NZ_AP023354.1"/>
</dbReference>
<dbReference type="Pfam" id="PF13411">
    <property type="entry name" value="MerR_1"/>
    <property type="match status" value="1"/>
</dbReference>
<dbReference type="InterPro" id="IPR000551">
    <property type="entry name" value="MerR-type_HTH_dom"/>
</dbReference>
<dbReference type="GO" id="GO:0006355">
    <property type="term" value="P:regulation of DNA-templated transcription"/>
    <property type="evidence" value="ECO:0007669"/>
    <property type="project" value="InterPro"/>
</dbReference>
<name>A0A810L556_9ACTN</name>
<dbReference type="InterPro" id="IPR009061">
    <property type="entry name" value="DNA-bd_dom_put_sf"/>
</dbReference>
<dbReference type="SUPFAM" id="SSF46955">
    <property type="entry name" value="Putative DNA-binding domain"/>
    <property type="match status" value="1"/>
</dbReference>
<dbReference type="PROSITE" id="PS50937">
    <property type="entry name" value="HTH_MERR_2"/>
    <property type="match status" value="1"/>
</dbReference>
<dbReference type="Gene3D" id="1.10.1660.10">
    <property type="match status" value="1"/>
</dbReference>
<dbReference type="GO" id="GO:0003677">
    <property type="term" value="F:DNA binding"/>
    <property type="evidence" value="ECO:0007669"/>
    <property type="project" value="InterPro"/>
</dbReference>
<organism evidence="2 3">
    <name type="scientific">Actinocatenispora sera</name>
    <dbReference type="NCBI Taxonomy" id="390989"/>
    <lineage>
        <taxon>Bacteria</taxon>
        <taxon>Bacillati</taxon>
        <taxon>Actinomycetota</taxon>
        <taxon>Actinomycetes</taxon>
        <taxon>Micromonosporales</taxon>
        <taxon>Micromonosporaceae</taxon>
        <taxon>Actinocatenispora</taxon>
    </lineage>
</organism>
<gene>
    <name evidence="2" type="ORF">Asera_35790</name>
</gene>
<evidence type="ECO:0000313" key="3">
    <source>
        <dbReference type="Proteomes" id="UP000680750"/>
    </source>
</evidence>
<dbReference type="Proteomes" id="UP000680750">
    <property type="component" value="Chromosome"/>
</dbReference>
<feature type="domain" description="HTH merR-type" evidence="1">
    <location>
        <begin position="1"/>
        <end position="50"/>
    </location>
</feature>
<sequence>MRITQAAARLGLTPRMLRYRERLGLLPPAHDGRAGGAHRRYTDADLATVALTLAIERQYDVSPAALAFAVRVLADPEVARRVRDLGQRLGRLTPPPTRALDFEKQRALRWLNGGPTRG</sequence>
<protein>
    <recommendedName>
        <fullName evidence="1">HTH merR-type domain-containing protein</fullName>
    </recommendedName>
</protein>
<keyword evidence="3" id="KW-1185">Reference proteome</keyword>
<evidence type="ECO:0000259" key="1">
    <source>
        <dbReference type="PROSITE" id="PS50937"/>
    </source>
</evidence>
<dbReference type="EMBL" id="AP023354">
    <property type="protein sequence ID" value="BCJ29471.1"/>
    <property type="molecule type" value="Genomic_DNA"/>
</dbReference>
<evidence type="ECO:0000313" key="2">
    <source>
        <dbReference type="EMBL" id="BCJ29471.1"/>
    </source>
</evidence>
<dbReference type="CDD" id="cd00592">
    <property type="entry name" value="HTH_MerR-like"/>
    <property type="match status" value="1"/>
</dbReference>